<dbReference type="Proteomes" id="UP001240483">
    <property type="component" value="Unassembled WGS sequence"/>
</dbReference>
<proteinExistence type="inferred from homology"/>
<name>A0AAP4FDL6_9MICC</name>
<accession>A0AAP4FDL6</accession>
<dbReference type="EMBL" id="JASODW010000006">
    <property type="protein sequence ID" value="MDK6275291.1"/>
    <property type="molecule type" value="Genomic_DNA"/>
</dbReference>
<evidence type="ECO:0000256" key="1">
    <source>
        <dbReference type="ARBA" id="ARBA00009981"/>
    </source>
</evidence>
<gene>
    <name evidence="3" type="ORF">CAY35_03175</name>
    <name evidence="2" type="ORF">QP116_06015</name>
</gene>
<dbReference type="SUPFAM" id="SSF143120">
    <property type="entry name" value="YefM-like"/>
    <property type="match status" value="1"/>
</dbReference>
<dbReference type="RefSeq" id="WP_109303254.1">
    <property type="nucleotide sequence ID" value="NZ_CALUAG010000020.1"/>
</dbReference>
<keyword evidence="4" id="KW-1185">Reference proteome</keyword>
<dbReference type="Gene3D" id="3.40.1620.10">
    <property type="entry name" value="YefM-like domain"/>
    <property type="match status" value="1"/>
</dbReference>
<reference evidence="2" key="2">
    <citation type="submission" date="2023-05" db="EMBL/GenBank/DDBJ databases">
        <title>Cataloging the Phylogenetic Diversity of Human Bladder Bacteria.</title>
        <authorList>
            <person name="Du J."/>
        </authorList>
    </citation>
    <scope>NUCLEOTIDE SEQUENCE</scope>
    <source>
        <strain evidence="2">UMB9978</strain>
    </source>
</reference>
<evidence type="ECO:0000313" key="4">
    <source>
        <dbReference type="Proteomes" id="UP000245514"/>
    </source>
</evidence>
<evidence type="ECO:0000313" key="3">
    <source>
        <dbReference type="EMBL" id="PWI28440.1"/>
    </source>
</evidence>
<protein>
    <submittedName>
        <fullName evidence="2">Toxin-antitoxin system subunit antitoxin</fullName>
    </submittedName>
</protein>
<organism evidence="2 5">
    <name type="scientific">Pseudoglutamicibacter cumminsii</name>
    <dbReference type="NCBI Taxonomy" id="156979"/>
    <lineage>
        <taxon>Bacteria</taxon>
        <taxon>Bacillati</taxon>
        <taxon>Actinomycetota</taxon>
        <taxon>Actinomycetes</taxon>
        <taxon>Micrococcales</taxon>
        <taxon>Micrococcaceae</taxon>
        <taxon>Pseudoglutamicibacter</taxon>
    </lineage>
</organism>
<comment type="caution">
    <text evidence="2">The sequence shown here is derived from an EMBL/GenBank/DDBJ whole genome shotgun (WGS) entry which is preliminary data.</text>
</comment>
<dbReference type="Proteomes" id="UP000245514">
    <property type="component" value="Unassembled WGS sequence"/>
</dbReference>
<dbReference type="AlphaFoldDB" id="A0AAP4FDL6"/>
<evidence type="ECO:0000313" key="5">
    <source>
        <dbReference type="Proteomes" id="UP001240483"/>
    </source>
</evidence>
<dbReference type="InterPro" id="IPR036165">
    <property type="entry name" value="YefM-like_sf"/>
</dbReference>
<dbReference type="EMBL" id="QFWG01000002">
    <property type="protein sequence ID" value="PWI28440.1"/>
    <property type="molecule type" value="Genomic_DNA"/>
</dbReference>
<evidence type="ECO:0000313" key="2">
    <source>
        <dbReference type="EMBL" id="MDK6275291.1"/>
    </source>
</evidence>
<reference evidence="3 4" key="1">
    <citation type="submission" date="2018-05" db="EMBL/GenBank/DDBJ databases">
        <title>Draft Genome Sequence of Arthrobacter cumminsii IME1328, Isolated from a Patient Who Suffered from Foot Ulcers in China.</title>
        <authorList>
            <person name="Li M."/>
            <person name="Jiang Z."/>
            <person name="Sun Q."/>
            <person name="Tong Y."/>
        </authorList>
    </citation>
    <scope>NUCLEOTIDE SEQUENCE [LARGE SCALE GENOMIC DNA]</scope>
    <source>
        <strain evidence="3 4">IME1328</strain>
    </source>
</reference>
<dbReference type="Gene3D" id="1.10.1220.170">
    <property type="match status" value="1"/>
</dbReference>
<sequence>MTEPDRPAVDRAPAFGLVDRDNLDSLIIQVNESSEPLTATGRPNRAVLLGDDDWRSLQESLFLLSIPSLAESIRTARKEGIDVGAEQLDW</sequence>
<comment type="similarity">
    <text evidence="1">Belongs to the phD/YefM antitoxin family.</text>
</comment>